<proteinExistence type="predicted"/>
<evidence type="ECO:0000313" key="1">
    <source>
        <dbReference type="EMBL" id="OYR28808.1"/>
    </source>
</evidence>
<comment type="caution">
    <text evidence="1">The sequence shown here is derived from an EMBL/GenBank/DDBJ whole genome shotgun (WGS) entry which is preliminary data.</text>
</comment>
<evidence type="ECO:0000313" key="2">
    <source>
        <dbReference type="Proteomes" id="UP000216188"/>
    </source>
</evidence>
<reference evidence="1 2" key="1">
    <citation type="submission" date="2017-07" db="EMBL/GenBank/DDBJ databases">
        <title>Phylogenetic study on the rhizospheric bacterium Ochrobactrum sp. A44.</title>
        <authorList>
            <person name="Krzyzanowska D.M."/>
            <person name="Ossowicki A."/>
            <person name="Rajewska M."/>
            <person name="Maciag T."/>
            <person name="Kaczynski Z."/>
            <person name="Czerwicka M."/>
            <person name="Jafra S."/>
        </authorList>
    </citation>
    <scope>NUCLEOTIDE SEQUENCE [LARGE SCALE GENOMIC DNA]</scope>
    <source>
        <strain evidence="1 2">CCUG 30717</strain>
    </source>
</reference>
<keyword evidence="2" id="KW-1185">Reference proteome</keyword>
<dbReference type="RefSeq" id="WP_094543285.1">
    <property type="nucleotide sequence ID" value="NZ_JBHEEM010000016.1"/>
</dbReference>
<name>A0A256GP80_9HYPH</name>
<accession>A0A256GP80</accession>
<dbReference type="Proteomes" id="UP000216188">
    <property type="component" value="Unassembled WGS sequence"/>
</dbReference>
<gene>
    <name evidence="1" type="ORF">CEV34_0846</name>
</gene>
<organism evidence="1 2">
    <name type="scientific">Brucella pseudogrignonensis</name>
    <dbReference type="NCBI Taxonomy" id="419475"/>
    <lineage>
        <taxon>Bacteria</taxon>
        <taxon>Pseudomonadati</taxon>
        <taxon>Pseudomonadota</taxon>
        <taxon>Alphaproteobacteria</taxon>
        <taxon>Hyphomicrobiales</taxon>
        <taxon>Brucellaceae</taxon>
        <taxon>Brucella/Ochrobactrum group</taxon>
        <taxon>Brucella</taxon>
    </lineage>
</organism>
<dbReference type="EMBL" id="NNRM01000012">
    <property type="protein sequence ID" value="OYR28808.1"/>
    <property type="molecule type" value="Genomic_DNA"/>
</dbReference>
<protein>
    <submittedName>
        <fullName evidence="1">Uncharacterized protein</fullName>
    </submittedName>
</protein>
<sequence length="99" mass="11268">MITVEEILAADLRCPPSQRSLPWPETRNGVTVVVEPKPHWAADMAAFRLQDRSWCYYADWIENGPAARFFDHPETSGSDVMTNAHAMLAREIAQGLWRI</sequence>
<dbReference type="AlphaFoldDB" id="A0A256GP80"/>